<dbReference type="PANTHER" id="PTHR43221:SF2">
    <property type="entry name" value="PROTEASE HTPX HOMOLOG"/>
    <property type="match status" value="1"/>
</dbReference>
<name>A0ABP7MX97_9GAMM</name>
<keyword evidence="7" id="KW-0862">Zinc</keyword>
<comment type="caution">
    <text evidence="14">The sequence shown here is derived from an EMBL/GenBank/DDBJ whole genome shotgun (WGS) entry which is preliminary data.</text>
</comment>
<keyword evidence="6" id="KW-0378">Hydrolase</keyword>
<dbReference type="Gene3D" id="3.30.2010.10">
    <property type="entry name" value="Metalloproteases ('zincins'), catalytic domain"/>
    <property type="match status" value="1"/>
</dbReference>
<proteinExistence type="predicted"/>
<evidence type="ECO:0000256" key="7">
    <source>
        <dbReference type="ARBA" id="ARBA00022833"/>
    </source>
</evidence>
<comment type="cofactor">
    <cofactor evidence="1">
        <name>Zn(2+)</name>
        <dbReference type="ChEBI" id="CHEBI:29105"/>
    </cofactor>
</comment>
<dbReference type="InterPro" id="IPR001915">
    <property type="entry name" value="Peptidase_M48"/>
</dbReference>
<gene>
    <name evidence="14" type="ORF">GCM10022277_31200</name>
</gene>
<evidence type="ECO:0000256" key="3">
    <source>
        <dbReference type="ARBA" id="ARBA00022670"/>
    </source>
</evidence>
<evidence type="ECO:0000256" key="12">
    <source>
        <dbReference type="SAM" id="Phobius"/>
    </source>
</evidence>
<feature type="transmembrane region" description="Helical" evidence="12">
    <location>
        <begin position="226"/>
        <end position="249"/>
    </location>
</feature>
<evidence type="ECO:0000256" key="4">
    <source>
        <dbReference type="ARBA" id="ARBA00022692"/>
    </source>
</evidence>
<protein>
    <submittedName>
        <fullName evidence="14">M48 family metallopeptidase</fullName>
    </submittedName>
</protein>
<evidence type="ECO:0000256" key="9">
    <source>
        <dbReference type="ARBA" id="ARBA00023049"/>
    </source>
</evidence>
<feature type="transmembrane region" description="Helical" evidence="12">
    <location>
        <begin position="21"/>
        <end position="44"/>
    </location>
</feature>
<evidence type="ECO:0000256" key="8">
    <source>
        <dbReference type="ARBA" id="ARBA00022989"/>
    </source>
</evidence>
<dbReference type="Pfam" id="PF01435">
    <property type="entry name" value="Peptidase_M48"/>
    <property type="match status" value="1"/>
</dbReference>
<evidence type="ECO:0000256" key="11">
    <source>
        <dbReference type="SAM" id="MobiDB-lite"/>
    </source>
</evidence>
<feature type="compositionally biased region" description="Polar residues" evidence="11">
    <location>
        <begin position="350"/>
        <end position="386"/>
    </location>
</feature>
<keyword evidence="2" id="KW-1003">Cell membrane</keyword>
<dbReference type="PANTHER" id="PTHR43221">
    <property type="entry name" value="PROTEASE HTPX"/>
    <property type="match status" value="1"/>
</dbReference>
<keyword evidence="3" id="KW-0645">Protease</keyword>
<accession>A0ABP7MX97</accession>
<dbReference type="InterPro" id="IPR050083">
    <property type="entry name" value="HtpX_protease"/>
</dbReference>
<evidence type="ECO:0000256" key="2">
    <source>
        <dbReference type="ARBA" id="ARBA00022475"/>
    </source>
</evidence>
<keyword evidence="9" id="KW-0482">Metalloprotease</keyword>
<feature type="transmembrane region" description="Helical" evidence="12">
    <location>
        <begin position="64"/>
        <end position="87"/>
    </location>
</feature>
<evidence type="ECO:0000256" key="5">
    <source>
        <dbReference type="ARBA" id="ARBA00022723"/>
    </source>
</evidence>
<feature type="transmembrane region" description="Helical" evidence="12">
    <location>
        <begin position="193"/>
        <end position="211"/>
    </location>
</feature>
<evidence type="ECO:0000256" key="6">
    <source>
        <dbReference type="ARBA" id="ARBA00022801"/>
    </source>
</evidence>
<reference evidence="15" key="1">
    <citation type="journal article" date="2019" name="Int. J. Syst. Evol. Microbiol.">
        <title>The Global Catalogue of Microorganisms (GCM) 10K type strain sequencing project: providing services to taxonomists for standard genome sequencing and annotation.</title>
        <authorList>
            <consortium name="The Broad Institute Genomics Platform"/>
            <consortium name="The Broad Institute Genome Sequencing Center for Infectious Disease"/>
            <person name="Wu L."/>
            <person name="Ma J."/>
        </authorList>
    </citation>
    <scope>NUCLEOTIDE SEQUENCE [LARGE SCALE GENOMIC DNA]</scope>
    <source>
        <strain evidence="15">JCM 17551</strain>
    </source>
</reference>
<dbReference type="Proteomes" id="UP001501565">
    <property type="component" value="Unassembled WGS sequence"/>
</dbReference>
<feature type="domain" description="Peptidase M48" evidence="13">
    <location>
        <begin position="110"/>
        <end position="330"/>
    </location>
</feature>
<evidence type="ECO:0000256" key="1">
    <source>
        <dbReference type="ARBA" id="ARBA00001947"/>
    </source>
</evidence>
<evidence type="ECO:0000313" key="14">
    <source>
        <dbReference type="EMBL" id="GAA3932085.1"/>
    </source>
</evidence>
<keyword evidence="5" id="KW-0479">Metal-binding</keyword>
<organism evidence="14 15">
    <name type="scientific">Litoribacillus peritrichatus</name>
    <dbReference type="NCBI Taxonomy" id="718191"/>
    <lineage>
        <taxon>Bacteria</taxon>
        <taxon>Pseudomonadati</taxon>
        <taxon>Pseudomonadota</taxon>
        <taxon>Gammaproteobacteria</taxon>
        <taxon>Oceanospirillales</taxon>
        <taxon>Oceanospirillaceae</taxon>
        <taxon>Litoribacillus</taxon>
    </lineage>
</organism>
<keyword evidence="10 12" id="KW-0472">Membrane</keyword>
<evidence type="ECO:0000256" key="10">
    <source>
        <dbReference type="ARBA" id="ARBA00023136"/>
    </source>
</evidence>
<keyword evidence="4 12" id="KW-0812">Transmembrane</keyword>
<dbReference type="CDD" id="cd07340">
    <property type="entry name" value="M48B_Htpx_like"/>
    <property type="match status" value="1"/>
</dbReference>
<dbReference type="RefSeq" id="WP_344799491.1">
    <property type="nucleotide sequence ID" value="NZ_BAABBN010000007.1"/>
</dbReference>
<dbReference type="EMBL" id="BAABBN010000007">
    <property type="protein sequence ID" value="GAA3932085.1"/>
    <property type="molecule type" value="Genomic_DNA"/>
</dbReference>
<sequence length="681" mass="75591">MDFFEHQAKATRTSKFLVLNYCIALMILTVGFNFAGLITWTFLTQPEYQGSFKQLIQLWLESRYSWQVTLATVIFVGSVSLATWFTMRQGGGKIAKMMGGRIIPANTHNKDEKRLLNVVEEMALASGLPVPELYVMDNEHGLNAFAAGYSPNEAAICVTRGLILSLNRDEIQGVIAHEFSHILNGDMRMNVKLMSILSGLIAVGQLGRWLIESGFHSGHDSKGGNILFILIGILIWALGSLGVLCSRIIKAAISRQREFLADASAVQFTRQTYGIASALYKISTHRYGSNLISRHAEDLSHMCIGQTMNIRFANALASHPPIEDRITRIEPHFITKASISSAQQRKEQFEAQQTQNTAALPSVSASTDTVSNITAPGSPTPEIQQPSGAITSEEMIEFVSPQQEASINHAIDSIGITDDHSVTAAKEVLSSLNPSILAALHQPDYAQYIVLLLLAHANSQPKQAKKLITEGFFPAHKVILNHYDLMLAEAIEQPIFPVLQLGISSLKSLSGTEKKQLLSYAKKLIASDKDIAPNELFIYLVLFRHLNTKAGRAQTIKFHSVTPLLNDIQKLFSFLAEFTNEHNQDPAFDLAVRQFSHEPLVRLPPQTINHNELATAIFKIEHLAPMLKRNVLRAIFDLFSHDEVITNEEVDWIRMLADCWDCPVPLSMVTRLSTNGTMTKD</sequence>
<feature type="region of interest" description="Disordered" evidence="11">
    <location>
        <begin position="340"/>
        <end position="386"/>
    </location>
</feature>
<evidence type="ECO:0000259" key="13">
    <source>
        <dbReference type="Pfam" id="PF01435"/>
    </source>
</evidence>
<keyword evidence="15" id="KW-1185">Reference proteome</keyword>
<keyword evidence="8 12" id="KW-1133">Transmembrane helix</keyword>
<evidence type="ECO:0000313" key="15">
    <source>
        <dbReference type="Proteomes" id="UP001501565"/>
    </source>
</evidence>